<evidence type="ECO:0000313" key="10">
    <source>
        <dbReference type="Proteomes" id="UP000233398"/>
    </source>
</evidence>
<evidence type="ECO:0000256" key="5">
    <source>
        <dbReference type="ARBA" id="ARBA00023124"/>
    </source>
</evidence>
<evidence type="ECO:0000256" key="8">
    <source>
        <dbReference type="RuleBase" id="RU364100"/>
    </source>
</evidence>
<dbReference type="PANTHER" id="PTHR13604:SF0">
    <property type="entry name" value="ABASIC SITE PROCESSING PROTEIN HMCES"/>
    <property type="match status" value="1"/>
</dbReference>
<dbReference type="EC" id="3.4.-.-" evidence="8"/>
<evidence type="ECO:0000313" key="9">
    <source>
        <dbReference type="EMBL" id="PKD42554.1"/>
    </source>
</evidence>
<dbReference type="GO" id="GO:0106300">
    <property type="term" value="P:protein-DNA covalent cross-linking repair"/>
    <property type="evidence" value="ECO:0007669"/>
    <property type="project" value="InterPro"/>
</dbReference>
<dbReference type="Gene3D" id="3.90.1680.10">
    <property type="entry name" value="SOS response associated peptidase-like"/>
    <property type="match status" value="1"/>
</dbReference>
<name>A0A2N0VEC7_9BACT</name>
<dbReference type="GO" id="GO:0016829">
    <property type="term" value="F:lyase activity"/>
    <property type="evidence" value="ECO:0007669"/>
    <property type="project" value="UniProtKB-KW"/>
</dbReference>
<organism evidence="9 10">
    <name type="scientific">Rhodohalobacter barkolensis</name>
    <dbReference type="NCBI Taxonomy" id="2053187"/>
    <lineage>
        <taxon>Bacteria</taxon>
        <taxon>Pseudomonadati</taxon>
        <taxon>Balneolota</taxon>
        <taxon>Balneolia</taxon>
        <taxon>Balneolales</taxon>
        <taxon>Balneolaceae</taxon>
        <taxon>Rhodohalobacter</taxon>
    </lineage>
</organism>
<dbReference type="InterPro" id="IPR003738">
    <property type="entry name" value="SRAP"/>
</dbReference>
<accession>A0A2N0VEC7</accession>
<evidence type="ECO:0000256" key="6">
    <source>
        <dbReference type="ARBA" id="ARBA00023125"/>
    </source>
</evidence>
<keyword evidence="4 8" id="KW-0378">Hydrolase</keyword>
<keyword evidence="2 8" id="KW-0645">Protease</keyword>
<comment type="similarity">
    <text evidence="1 8">Belongs to the SOS response-associated peptidase family.</text>
</comment>
<dbReference type="GO" id="GO:0003697">
    <property type="term" value="F:single-stranded DNA binding"/>
    <property type="evidence" value="ECO:0007669"/>
    <property type="project" value="InterPro"/>
</dbReference>
<dbReference type="GO" id="GO:0006508">
    <property type="term" value="P:proteolysis"/>
    <property type="evidence" value="ECO:0007669"/>
    <property type="project" value="UniProtKB-KW"/>
</dbReference>
<dbReference type="InterPro" id="IPR036590">
    <property type="entry name" value="SRAP-like"/>
</dbReference>
<protein>
    <recommendedName>
        <fullName evidence="8">Abasic site processing protein</fullName>
        <ecNumber evidence="8">3.4.-.-</ecNumber>
    </recommendedName>
</protein>
<dbReference type="OrthoDB" id="9782620at2"/>
<keyword evidence="5" id="KW-0190">Covalent protein-DNA linkage</keyword>
<evidence type="ECO:0000256" key="2">
    <source>
        <dbReference type="ARBA" id="ARBA00022670"/>
    </source>
</evidence>
<dbReference type="RefSeq" id="WP_101074239.1">
    <property type="nucleotide sequence ID" value="NZ_PISP01000006.1"/>
</dbReference>
<evidence type="ECO:0000256" key="7">
    <source>
        <dbReference type="ARBA" id="ARBA00023239"/>
    </source>
</evidence>
<keyword evidence="10" id="KW-1185">Reference proteome</keyword>
<comment type="caution">
    <text evidence="9">The sequence shown here is derived from an EMBL/GenBank/DDBJ whole genome shotgun (WGS) entry which is preliminary data.</text>
</comment>
<sequence length="207" mass="23345">MAKRVAFFAGKESVENYFNLESNRDNIFQPHYNLSPGQHIPIVFRKDGELTIERVRWGGEAAQDTTVRAKEAVDDLSSTGMIKCVVPLSGFYVWKDDKEKGSPFFVRMLNEPLMAVAGLFDEKNGFFKMVTQPSNVLINPMSETMPLLLDQNLSGKWLDDKSESDVSELIDEAKSLFLLTDLSVLRVSEKVNDPSNNNEKLVQPIPK</sequence>
<evidence type="ECO:0000256" key="3">
    <source>
        <dbReference type="ARBA" id="ARBA00022763"/>
    </source>
</evidence>
<dbReference type="EMBL" id="PISP01000006">
    <property type="protein sequence ID" value="PKD42554.1"/>
    <property type="molecule type" value="Genomic_DNA"/>
</dbReference>
<keyword evidence="6" id="KW-0238">DNA-binding</keyword>
<keyword evidence="3" id="KW-0227">DNA damage</keyword>
<reference evidence="9 10" key="1">
    <citation type="submission" date="2017-11" db="EMBL/GenBank/DDBJ databases">
        <title>Rhodohalobacter 15182 sp. nov., isolated from a salt lake.</title>
        <authorList>
            <person name="Han S."/>
        </authorList>
    </citation>
    <scope>NUCLEOTIDE SEQUENCE [LARGE SCALE GENOMIC DNA]</scope>
    <source>
        <strain evidence="9 10">15182</strain>
    </source>
</reference>
<gene>
    <name evidence="9" type="ORF">CWD77_14170</name>
</gene>
<keyword evidence="7" id="KW-0456">Lyase</keyword>
<evidence type="ECO:0000256" key="1">
    <source>
        <dbReference type="ARBA" id="ARBA00008136"/>
    </source>
</evidence>
<dbReference type="GO" id="GO:0008233">
    <property type="term" value="F:peptidase activity"/>
    <property type="evidence" value="ECO:0007669"/>
    <property type="project" value="UniProtKB-KW"/>
</dbReference>
<evidence type="ECO:0000256" key="4">
    <source>
        <dbReference type="ARBA" id="ARBA00022801"/>
    </source>
</evidence>
<proteinExistence type="inferred from homology"/>
<dbReference type="AlphaFoldDB" id="A0A2N0VEC7"/>
<dbReference type="PANTHER" id="PTHR13604">
    <property type="entry name" value="DC12-RELATED"/>
    <property type="match status" value="1"/>
</dbReference>
<dbReference type="Pfam" id="PF02586">
    <property type="entry name" value="SRAP"/>
    <property type="match status" value="1"/>
</dbReference>
<dbReference type="Proteomes" id="UP000233398">
    <property type="component" value="Unassembled WGS sequence"/>
</dbReference>
<dbReference type="SUPFAM" id="SSF143081">
    <property type="entry name" value="BB1717-like"/>
    <property type="match status" value="1"/>
</dbReference>